<keyword evidence="2" id="KW-0540">Nuclease</keyword>
<dbReference type="NCBIfam" id="NF045808">
    <property type="entry name" value="PT-DNA_restrict"/>
    <property type="match status" value="1"/>
</dbReference>
<proteinExistence type="predicted"/>
<dbReference type="InterPro" id="IPR058813">
    <property type="entry name" value="DNA-SBD_ScoMcrA"/>
</dbReference>
<dbReference type="AlphaFoldDB" id="A0A2T4U4T3"/>
<keyword evidence="3" id="KW-1185">Reference proteome</keyword>
<dbReference type="Proteomes" id="UP000240509">
    <property type="component" value="Unassembled WGS sequence"/>
</dbReference>
<accession>A0A2T4U4T3</accession>
<gene>
    <name evidence="2" type="ORF">C6Y45_11015</name>
</gene>
<evidence type="ECO:0000313" key="3">
    <source>
        <dbReference type="Proteomes" id="UP000240509"/>
    </source>
</evidence>
<keyword evidence="2" id="KW-0378">Hydrolase</keyword>
<organism evidence="2 3">
    <name type="scientific">Alkalicoccus saliphilus</name>
    <dbReference type="NCBI Taxonomy" id="200989"/>
    <lineage>
        <taxon>Bacteria</taxon>
        <taxon>Bacillati</taxon>
        <taxon>Bacillota</taxon>
        <taxon>Bacilli</taxon>
        <taxon>Bacillales</taxon>
        <taxon>Bacillaceae</taxon>
        <taxon>Alkalicoccus</taxon>
    </lineage>
</organism>
<dbReference type="InterPro" id="IPR003615">
    <property type="entry name" value="HNH_nuc"/>
</dbReference>
<protein>
    <submittedName>
        <fullName evidence="2">Restriction endonuclease</fullName>
    </submittedName>
</protein>
<dbReference type="InterPro" id="IPR011396">
    <property type="entry name" value="PT_DNA_restrict"/>
</dbReference>
<dbReference type="PIRSF" id="PIRSF030850">
    <property type="entry name" value="UCP030850"/>
    <property type="match status" value="1"/>
</dbReference>
<dbReference type="RefSeq" id="WP_107585277.1">
    <property type="nucleotide sequence ID" value="NZ_PZJJ01000018.1"/>
</dbReference>
<keyword evidence="2" id="KW-0255">Endonuclease</keyword>
<dbReference type="CDD" id="cd00085">
    <property type="entry name" value="HNHc"/>
    <property type="match status" value="1"/>
</dbReference>
<evidence type="ECO:0000259" key="1">
    <source>
        <dbReference type="SMART" id="SM00507"/>
    </source>
</evidence>
<dbReference type="GO" id="GO:0004519">
    <property type="term" value="F:endonuclease activity"/>
    <property type="evidence" value="ECO:0007669"/>
    <property type="project" value="UniProtKB-KW"/>
</dbReference>
<dbReference type="Pfam" id="PF26340">
    <property type="entry name" value="DNA-SBD_ScoMcrA"/>
    <property type="match status" value="1"/>
</dbReference>
<dbReference type="Gene3D" id="1.10.30.50">
    <property type="match status" value="1"/>
</dbReference>
<sequence length="298" mass="34749">MTEEQLKQHLQQHLQQLTIWKNGDQRAPHKPLLVLYALAKYQSEKISALPYEEVKPKLKELLMEFGPRRRSYAPEEPFVRLTGDGIWQLDKEIDRRNPRNKLLLQENVKGGFTEEVCRMLDRQPLLLKEAAELLLQEHFPETMHEDILDAVGLDMEMYALSRKRRARDPRFREKILRAYEYRCAVCGFNVRLGSQLVGIEAAHIKWHQMGGPDTEENGMALCSLHHKLFDRGVFTITPSRKLLVAEEANGSAGFQEWLLDFHGREISAPVRPAYKPDESFIHWHVKEVFKGPERYVVE</sequence>
<reference evidence="2 3" key="1">
    <citation type="submission" date="2018-03" db="EMBL/GenBank/DDBJ databases">
        <title>Alkalicoccus saliphilus sp. nov., isolated from a mineral pool.</title>
        <authorList>
            <person name="Zhao B."/>
        </authorList>
    </citation>
    <scope>NUCLEOTIDE SEQUENCE [LARGE SCALE GENOMIC DNA]</scope>
    <source>
        <strain evidence="2 3">6AG</strain>
    </source>
</reference>
<dbReference type="EMBL" id="PZJJ01000018">
    <property type="protein sequence ID" value="PTL38422.1"/>
    <property type="molecule type" value="Genomic_DNA"/>
</dbReference>
<dbReference type="Pfam" id="PF13391">
    <property type="entry name" value="HNH_2"/>
    <property type="match status" value="1"/>
</dbReference>
<evidence type="ECO:0000313" key="2">
    <source>
        <dbReference type="EMBL" id="PTL38422.1"/>
    </source>
</evidence>
<comment type="caution">
    <text evidence="2">The sequence shown here is derived from an EMBL/GenBank/DDBJ whole genome shotgun (WGS) entry which is preliminary data.</text>
</comment>
<feature type="domain" description="HNH nuclease" evidence="1">
    <location>
        <begin position="170"/>
        <end position="227"/>
    </location>
</feature>
<dbReference type="OrthoDB" id="67788at2"/>
<dbReference type="SMART" id="SM00507">
    <property type="entry name" value="HNHc"/>
    <property type="match status" value="1"/>
</dbReference>
<name>A0A2T4U4T3_9BACI</name>